<evidence type="ECO:0000256" key="1">
    <source>
        <dbReference type="ARBA" id="ARBA00022723"/>
    </source>
</evidence>
<evidence type="ECO:0000256" key="2">
    <source>
        <dbReference type="ARBA" id="ARBA00022771"/>
    </source>
</evidence>
<dbReference type="EMBL" id="CM000130">
    <property type="protein sequence ID" value="EEC79120.1"/>
    <property type="molecule type" value="Genomic_DNA"/>
</dbReference>
<feature type="compositionally biased region" description="Low complexity" evidence="5">
    <location>
        <begin position="612"/>
        <end position="637"/>
    </location>
</feature>
<feature type="region of interest" description="Disordered" evidence="5">
    <location>
        <begin position="183"/>
        <end position="241"/>
    </location>
</feature>
<dbReference type="GO" id="GO:0008270">
    <property type="term" value="F:zinc ion binding"/>
    <property type="evidence" value="ECO:0007669"/>
    <property type="project" value="UniProtKB-KW"/>
</dbReference>
<dbReference type="InterPro" id="IPR058594">
    <property type="entry name" value="PB1-like_dom_pln"/>
</dbReference>
<feature type="region of interest" description="Disordered" evidence="5">
    <location>
        <begin position="612"/>
        <end position="681"/>
    </location>
</feature>
<feature type="domain" description="SWIM-type" evidence="6">
    <location>
        <begin position="490"/>
        <end position="522"/>
    </location>
</feature>
<dbReference type="InterPro" id="IPR007527">
    <property type="entry name" value="Znf_SWIM"/>
</dbReference>
<dbReference type="HOGENOM" id="CLU_006767_5_0_1"/>
<keyword evidence="3" id="KW-0862">Zinc</keyword>
<dbReference type="Pfam" id="PF04434">
    <property type="entry name" value="SWIM"/>
    <property type="match status" value="1"/>
</dbReference>
<gene>
    <name evidence="7" type="ORF">OsI_19763</name>
</gene>
<feature type="region of interest" description="Disordered" evidence="5">
    <location>
        <begin position="274"/>
        <end position="319"/>
    </location>
</feature>
<feature type="compositionally biased region" description="Low complexity" evidence="5">
    <location>
        <begin position="657"/>
        <end position="667"/>
    </location>
</feature>
<dbReference type="PANTHER" id="PTHR31973:SF187">
    <property type="entry name" value="MUTATOR TRANSPOSASE MUDRA PROTEIN"/>
    <property type="match status" value="1"/>
</dbReference>
<feature type="compositionally biased region" description="Polar residues" evidence="5">
    <location>
        <begin position="638"/>
        <end position="648"/>
    </location>
</feature>
<dbReference type="Proteomes" id="UP000007015">
    <property type="component" value="Chromosome 5"/>
</dbReference>
<dbReference type="PANTHER" id="PTHR31973">
    <property type="entry name" value="POLYPROTEIN, PUTATIVE-RELATED"/>
    <property type="match status" value="1"/>
</dbReference>
<protein>
    <recommendedName>
        <fullName evidence="6">SWIM-type domain-containing protein</fullName>
    </recommendedName>
</protein>
<reference evidence="7 8" key="1">
    <citation type="journal article" date="2005" name="PLoS Biol.">
        <title>The genomes of Oryza sativa: a history of duplications.</title>
        <authorList>
            <person name="Yu J."/>
            <person name="Wang J."/>
            <person name="Lin W."/>
            <person name="Li S."/>
            <person name="Li H."/>
            <person name="Zhou J."/>
            <person name="Ni P."/>
            <person name="Dong W."/>
            <person name="Hu S."/>
            <person name="Zeng C."/>
            <person name="Zhang J."/>
            <person name="Zhang Y."/>
            <person name="Li R."/>
            <person name="Xu Z."/>
            <person name="Li S."/>
            <person name="Li X."/>
            <person name="Zheng H."/>
            <person name="Cong L."/>
            <person name="Lin L."/>
            <person name="Yin J."/>
            <person name="Geng J."/>
            <person name="Li G."/>
            <person name="Shi J."/>
            <person name="Liu J."/>
            <person name="Lv H."/>
            <person name="Li J."/>
            <person name="Wang J."/>
            <person name="Deng Y."/>
            <person name="Ran L."/>
            <person name="Shi X."/>
            <person name="Wang X."/>
            <person name="Wu Q."/>
            <person name="Li C."/>
            <person name="Ren X."/>
            <person name="Wang J."/>
            <person name="Wang X."/>
            <person name="Li D."/>
            <person name="Liu D."/>
            <person name="Zhang X."/>
            <person name="Ji Z."/>
            <person name="Zhao W."/>
            <person name="Sun Y."/>
            <person name="Zhang Z."/>
            <person name="Bao J."/>
            <person name="Han Y."/>
            <person name="Dong L."/>
            <person name="Ji J."/>
            <person name="Chen P."/>
            <person name="Wu S."/>
            <person name="Liu J."/>
            <person name="Xiao Y."/>
            <person name="Bu D."/>
            <person name="Tan J."/>
            <person name="Yang L."/>
            <person name="Ye C."/>
            <person name="Zhang J."/>
            <person name="Xu J."/>
            <person name="Zhou Y."/>
            <person name="Yu Y."/>
            <person name="Zhang B."/>
            <person name="Zhuang S."/>
            <person name="Wei H."/>
            <person name="Liu B."/>
            <person name="Lei M."/>
            <person name="Yu H."/>
            <person name="Li Y."/>
            <person name="Xu H."/>
            <person name="Wei S."/>
            <person name="He X."/>
            <person name="Fang L."/>
            <person name="Zhang Z."/>
            <person name="Zhang Y."/>
            <person name="Huang X."/>
            <person name="Su Z."/>
            <person name="Tong W."/>
            <person name="Li J."/>
            <person name="Tong Z."/>
            <person name="Li S."/>
            <person name="Ye J."/>
            <person name="Wang L."/>
            <person name="Fang L."/>
            <person name="Lei T."/>
            <person name="Chen C."/>
            <person name="Chen H."/>
            <person name="Xu Z."/>
            <person name="Li H."/>
            <person name="Huang H."/>
            <person name="Zhang F."/>
            <person name="Xu H."/>
            <person name="Li N."/>
            <person name="Zhao C."/>
            <person name="Li S."/>
            <person name="Dong L."/>
            <person name="Huang Y."/>
            <person name="Li L."/>
            <person name="Xi Y."/>
            <person name="Qi Q."/>
            <person name="Li W."/>
            <person name="Zhang B."/>
            <person name="Hu W."/>
            <person name="Zhang Y."/>
            <person name="Tian X."/>
            <person name="Jiao Y."/>
            <person name="Liang X."/>
            <person name="Jin J."/>
            <person name="Gao L."/>
            <person name="Zheng W."/>
            <person name="Hao B."/>
            <person name="Liu S."/>
            <person name="Wang W."/>
            <person name="Yuan L."/>
            <person name="Cao M."/>
            <person name="McDermott J."/>
            <person name="Samudrala R."/>
            <person name="Wang J."/>
            <person name="Wong G.K."/>
            <person name="Yang H."/>
        </authorList>
    </citation>
    <scope>NUCLEOTIDE SEQUENCE [LARGE SCALE GENOMIC DNA]</scope>
    <source>
        <strain evidence="8">cv. 93-11</strain>
    </source>
</reference>
<accession>B8AXR3</accession>
<feature type="compositionally biased region" description="Basic and acidic residues" evidence="5">
    <location>
        <begin position="157"/>
        <end position="168"/>
    </location>
</feature>
<sequence length="758" mass="85128">MDVLDTLVVRFHLKGVFVLDGSEKKYCGGSEALSYVERDKVSLPELFGHLKDHCNVMSGTLLHWLFPGKDLQTGLRALSNDKACKLMCDYTGELDVADVYVEEPEIVDLCNGSDDDSDWEAEMKLEVESEKEGGKMEVDIDVSKGKGVDEVDGSGCKGKEPAEEETDRRIVIYHFDSAPIASHQPCQSAPCGSHQPSANAPIPNHPTYDSTPIASHPPSDSDEDSDYTPGDDAQSDDDEEAVEIEKHYKEVKRKVKAGQLENLDDIFFQRAEPRMHTGGDEAGNETPYADSDEEESFDELGSDGEMRTNGSHQARYKKSQSVPKFELGMKFSCKKQFKKAITTYAIAERKVINFAKDDGQRVRAKCDWESCPWGILNAVEKWAPEAEHRNYARHIYANWKRHFHEKQFQKKFWRWILESRFHPIITMLETIWRKVMVRINDQKAAGAKWTTVVCPGILKKLNVYITESAFCHAICNGGDSFEVKHHDHRFTVHLDKKECSCRYWQLLGLPCPHAISCIFYRTNKLDDYIAPCYYVDAFRSTYVHCLQPLEGMSAWPQDDREPLNAPGYIKMPGRPKTERRREKHEPPKPTKMPKYGTVIRCTRCKQVGHNKSSCSKHQSSGSGTVGSQQQNPSPSQQMVLSNTLGSSAHSKKRKFVSLTTTDTTSQSRTKHYKSKAPMESQEMVRVAASAKVCTEHGGSAQVDLQAIVPHSKSSTTASVRLTSGKAIVSVSAEEPTKNLPKKKAGGALILLPWETKKL</sequence>
<evidence type="ECO:0000256" key="4">
    <source>
        <dbReference type="PROSITE-ProRule" id="PRU00325"/>
    </source>
</evidence>
<evidence type="ECO:0000313" key="8">
    <source>
        <dbReference type="Proteomes" id="UP000007015"/>
    </source>
</evidence>
<dbReference type="Pfam" id="PF03108">
    <property type="entry name" value="DBD_Tnp_Mut"/>
    <property type="match status" value="1"/>
</dbReference>
<keyword evidence="2 4" id="KW-0863">Zinc-finger</keyword>
<dbReference type="AlphaFoldDB" id="B8AXR3"/>
<name>B8AXR3_ORYSI</name>
<feature type="region of interest" description="Disordered" evidence="5">
    <location>
        <begin position="556"/>
        <end position="594"/>
    </location>
</feature>
<dbReference type="OMA" id="MHANGRN"/>
<proteinExistence type="predicted"/>
<keyword evidence="8" id="KW-1185">Reference proteome</keyword>
<keyword evidence="1" id="KW-0479">Metal-binding</keyword>
<evidence type="ECO:0000256" key="5">
    <source>
        <dbReference type="SAM" id="MobiDB-lite"/>
    </source>
</evidence>
<dbReference type="Pfam" id="PF26130">
    <property type="entry name" value="PB1-like"/>
    <property type="match status" value="1"/>
</dbReference>
<dbReference type="InterPro" id="IPR004332">
    <property type="entry name" value="Transposase_MuDR"/>
</dbReference>
<organism evidence="7 8">
    <name type="scientific">Oryza sativa subsp. indica</name>
    <name type="common">Rice</name>
    <dbReference type="NCBI Taxonomy" id="39946"/>
    <lineage>
        <taxon>Eukaryota</taxon>
        <taxon>Viridiplantae</taxon>
        <taxon>Streptophyta</taxon>
        <taxon>Embryophyta</taxon>
        <taxon>Tracheophyta</taxon>
        <taxon>Spermatophyta</taxon>
        <taxon>Magnoliopsida</taxon>
        <taxon>Liliopsida</taxon>
        <taxon>Poales</taxon>
        <taxon>Poaceae</taxon>
        <taxon>BOP clade</taxon>
        <taxon>Oryzoideae</taxon>
        <taxon>Oryzeae</taxon>
        <taxon>Oryzinae</taxon>
        <taxon>Oryza</taxon>
        <taxon>Oryza sativa</taxon>
    </lineage>
</organism>
<evidence type="ECO:0000256" key="3">
    <source>
        <dbReference type="ARBA" id="ARBA00022833"/>
    </source>
</evidence>
<evidence type="ECO:0000259" key="6">
    <source>
        <dbReference type="PROSITE" id="PS50966"/>
    </source>
</evidence>
<feature type="region of interest" description="Disordered" evidence="5">
    <location>
        <begin position="143"/>
        <end position="168"/>
    </location>
</feature>
<feature type="compositionally biased region" description="Acidic residues" evidence="5">
    <location>
        <begin position="290"/>
        <end position="302"/>
    </location>
</feature>
<dbReference type="SMART" id="SM00575">
    <property type="entry name" value="ZnF_PMZ"/>
    <property type="match status" value="1"/>
</dbReference>
<feature type="compositionally biased region" description="Basic and acidic residues" evidence="5">
    <location>
        <begin position="575"/>
        <end position="588"/>
    </location>
</feature>
<dbReference type="PROSITE" id="PS50966">
    <property type="entry name" value="ZF_SWIM"/>
    <property type="match status" value="1"/>
</dbReference>
<evidence type="ECO:0000313" key="7">
    <source>
        <dbReference type="EMBL" id="EEC79120.1"/>
    </source>
</evidence>
<dbReference type="Gramene" id="BGIOSGA019767-TA">
    <property type="protein sequence ID" value="BGIOSGA019767-PA"/>
    <property type="gene ID" value="BGIOSGA019767"/>
</dbReference>
<dbReference type="InterPro" id="IPR006564">
    <property type="entry name" value="Znf_PMZ"/>
</dbReference>